<comment type="caution">
    <text evidence="12">The sequence shown here is derived from an EMBL/GenBank/DDBJ whole genome shotgun (WGS) entry which is preliminary data.</text>
</comment>
<evidence type="ECO:0000259" key="10">
    <source>
        <dbReference type="Pfam" id="PF02603"/>
    </source>
</evidence>
<keyword evidence="7" id="KW-0067">ATP-binding</keyword>
<dbReference type="AlphaFoldDB" id="A0A9E2KYW0"/>
<comment type="similarity">
    <text evidence="2">Belongs to the HPrK/P family.</text>
</comment>
<evidence type="ECO:0000256" key="1">
    <source>
        <dbReference type="ARBA" id="ARBA00001120"/>
    </source>
</evidence>
<dbReference type="InterPro" id="IPR011104">
    <property type="entry name" value="Hpr_kin/Pase_C"/>
</dbReference>
<dbReference type="Gene3D" id="3.40.1390.20">
    <property type="entry name" value="HprK N-terminal domain-like"/>
    <property type="match status" value="2"/>
</dbReference>
<dbReference type="InterPro" id="IPR028979">
    <property type="entry name" value="Ser_kin/Pase_Hpr-like_N_sf"/>
</dbReference>
<evidence type="ECO:0000256" key="5">
    <source>
        <dbReference type="ARBA" id="ARBA00022741"/>
    </source>
</evidence>
<name>A0A9E2KYW0_9FUSO</name>
<dbReference type="InterPro" id="IPR003755">
    <property type="entry name" value="HPr(Ser)_kin/Pase"/>
</dbReference>
<accession>A0A9E2KYW0</accession>
<proteinExistence type="inferred from homology"/>
<dbReference type="PANTHER" id="PTHR30305">
    <property type="entry name" value="PROTEIN YJDM-RELATED"/>
    <property type="match status" value="1"/>
</dbReference>
<dbReference type="GO" id="GO:0000155">
    <property type="term" value="F:phosphorelay sensor kinase activity"/>
    <property type="evidence" value="ECO:0007669"/>
    <property type="project" value="InterPro"/>
</dbReference>
<feature type="domain" description="HPr(Ser) kinase/phosphorylase N-terminal" evidence="10">
    <location>
        <begin position="339"/>
        <end position="466"/>
    </location>
</feature>
<reference evidence="12" key="2">
    <citation type="submission" date="2021-04" db="EMBL/GenBank/DDBJ databases">
        <authorList>
            <person name="Gilroy R."/>
        </authorList>
    </citation>
    <scope>NUCLEOTIDE SEQUENCE</scope>
    <source>
        <strain evidence="12">A6-441</strain>
    </source>
</reference>
<dbReference type="EMBL" id="JAHLFN010000053">
    <property type="protein sequence ID" value="MBU3842384.1"/>
    <property type="molecule type" value="Genomic_DNA"/>
</dbReference>
<dbReference type="Gene3D" id="3.40.50.300">
    <property type="entry name" value="P-loop containing nucleotide triphosphate hydrolases"/>
    <property type="match status" value="2"/>
</dbReference>
<dbReference type="PANTHER" id="PTHR30305:SF1">
    <property type="entry name" value="HPR KINASE_PHOSPHORYLASE"/>
    <property type="match status" value="1"/>
</dbReference>
<dbReference type="CDD" id="cd01918">
    <property type="entry name" value="HprK_C"/>
    <property type="match status" value="2"/>
</dbReference>
<dbReference type="InterPro" id="IPR011126">
    <property type="entry name" value="Hpr_kin/Pase_Hpr_N"/>
</dbReference>
<protein>
    <submittedName>
        <fullName evidence="12">HPr(Ser) kinase/phosphatase</fullName>
    </submittedName>
</protein>
<keyword evidence="3" id="KW-0723">Serine/threonine-protein kinase</keyword>
<dbReference type="SUPFAM" id="SSF75138">
    <property type="entry name" value="HprK N-terminal domain-like"/>
    <property type="match status" value="2"/>
</dbReference>
<evidence type="ECO:0000256" key="6">
    <source>
        <dbReference type="ARBA" id="ARBA00022777"/>
    </source>
</evidence>
<comment type="catalytic activity">
    <reaction evidence="9">
        <text>[HPr protein]-O-phospho-L-serine + phosphate + H(+) = [HPr protein]-L-serine + diphosphate</text>
        <dbReference type="Rhea" id="RHEA:46604"/>
        <dbReference type="Rhea" id="RHEA-COMP:11602"/>
        <dbReference type="Rhea" id="RHEA-COMP:11603"/>
        <dbReference type="ChEBI" id="CHEBI:15378"/>
        <dbReference type="ChEBI" id="CHEBI:29999"/>
        <dbReference type="ChEBI" id="CHEBI:33019"/>
        <dbReference type="ChEBI" id="CHEBI:43474"/>
        <dbReference type="ChEBI" id="CHEBI:83421"/>
    </reaction>
</comment>
<gene>
    <name evidence="12" type="primary">hprK</name>
    <name evidence="12" type="ORF">IAA47_05305</name>
</gene>
<evidence type="ECO:0000256" key="8">
    <source>
        <dbReference type="ARBA" id="ARBA00023268"/>
    </source>
</evidence>
<evidence type="ECO:0000256" key="4">
    <source>
        <dbReference type="ARBA" id="ARBA00022679"/>
    </source>
</evidence>
<evidence type="ECO:0000313" key="13">
    <source>
        <dbReference type="Proteomes" id="UP000724657"/>
    </source>
</evidence>
<dbReference type="InterPro" id="IPR027417">
    <property type="entry name" value="P-loop_NTPase"/>
</dbReference>
<evidence type="ECO:0000256" key="3">
    <source>
        <dbReference type="ARBA" id="ARBA00022527"/>
    </source>
</evidence>
<keyword evidence="4" id="KW-0808">Transferase</keyword>
<evidence type="ECO:0000256" key="7">
    <source>
        <dbReference type="ARBA" id="ARBA00022840"/>
    </source>
</evidence>
<evidence type="ECO:0000259" key="11">
    <source>
        <dbReference type="Pfam" id="PF07475"/>
    </source>
</evidence>
<evidence type="ECO:0000256" key="9">
    <source>
        <dbReference type="ARBA" id="ARBA00047657"/>
    </source>
</evidence>
<keyword evidence="8" id="KW-0511">Multifunctional enzyme</keyword>
<dbReference type="SUPFAM" id="SSF53795">
    <property type="entry name" value="PEP carboxykinase-like"/>
    <property type="match status" value="2"/>
</dbReference>
<dbReference type="GO" id="GO:0004674">
    <property type="term" value="F:protein serine/threonine kinase activity"/>
    <property type="evidence" value="ECO:0007669"/>
    <property type="project" value="UniProtKB-KW"/>
</dbReference>
<dbReference type="NCBIfam" id="TIGR00679">
    <property type="entry name" value="hpr-ser"/>
    <property type="match status" value="1"/>
</dbReference>
<dbReference type="GO" id="GO:0005524">
    <property type="term" value="F:ATP binding"/>
    <property type="evidence" value="ECO:0007669"/>
    <property type="project" value="UniProtKB-KW"/>
</dbReference>
<dbReference type="GO" id="GO:0006109">
    <property type="term" value="P:regulation of carbohydrate metabolic process"/>
    <property type="evidence" value="ECO:0007669"/>
    <property type="project" value="InterPro"/>
</dbReference>
<reference evidence="12" key="1">
    <citation type="journal article" date="2021" name="PeerJ">
        <title>Extensive microbial diversity within the chicken gut microbiome revealed by metagenomics and culture.</title>
        <authorList>
            <person name="Gilroy R."/>
            <person name="Ravi A."/>
            <person name="Getino M."/>
            <person name="Pursley I."/>
            <person name="Horton D.L."/>
            <person name="Alikhan N.F."/>
            <person name="Baker D."/>
            <person name="Gharbi K."/>
            <person name="Hall N."/>
            <person name="Watson M."/>
            <person name="Adriaenssens E.M."/>
            <person name="Foster-Nyarko E."/>
            <person name="Jarju S."/>
            <person name="Secka A."/>
            <person name="Antonio M."/>
            <person name="Oren A."/>
            <person name="Chaudhuri R.R."/>
            <person name="La Ragione R."/>
            <person name="Hildebrand F."/>
            <person name="Pallen M.J."/>
        </authorList>
    </citation>
    <scope>NUCLEOTIDE SEQUENCE</scope>
    <source>
        <strain evidence="12">A6-441</strain>
    </source>
</reference>
<organism evidence="12 13">
    <name type="scientific">Candidatus Fusobacterium pullicola</name>
    <dbReference type="NCBI Taxonomy" id="2838601"/>
    <lineage>
        <taxon>Bacteria</taxon>
        <taxon>Fusobacteriati</taxon>
        <taxon>Fusobacteriota</taxon>
        <taxon>Fusobacteriia</taxon>
        <taxon>Fusobacteriales</taxon>
        <taxon>Fusobacteriaceae</taxon>
        <taxon>Fusobacterium</taxon>
    </lineage>
</organism>
<feature type="domain" description="HPr kinase/phosphorylase C-terminal" evidence="11">
    <location>
        <begin position="470"/>
        <end position="632"/>
    </location>
</feature>
<sequence length="655" mass="75148">MKLLGNEITSNKKVTILDLKEYLGLEIITEGNLELQIKVPSIYQIGYELVGFFEVDEELNNYIHIYGRKESRFLAKFSEEERKKIFDEYFKYNFPALIITNEGTVFPEMIESAKKNGRTILKSKRRTSATIREAKFFLSKRLAEEKMYDGYIFLDVMGMGVLLTGYEDAKLGVTIELLERGHRLITDNHLMIKRVAENDLEGYNRVDKTIMDSHFFLDNLKDGSKIDVTTLFGIKATRKMKRVDLLIVLEEWNEKKFYDRLGLDEVYEEFLGSKIPKLNIPVRKGRNLAIIIETAALNYRLKMMGVNSAEYFMKESQKLITANKKKQGDKDMNNGKVLSVKELKNQFNLKVLLGEDRLDDTFIKTTSIHRPSLALAGYVENYKDAAYNGVQIFSKAEFKFLSTLPEEVRIKNLENYLQFQLPVLVLTDDVEVPEYFYELVKKRGMILCRSSYKKASQMIANFNSYLETYFTPNISVHGVFLEMYGFGVLLTGKSGVGKSETALELIHRGHRLVADDLVKFVKDTSGDIVGTSANLPYFMEIRGLGIIDIKTLYGLGAVRINKKLDIVIELREQECCNDYLTTVDYQNSETEVLDNKVPKMTLYISSGRNAAAMVEIAVMNLMASKLGHDPEKLYREGLKRMTEEERKALGLEEKI</sequence>
<keyword evidence="6 12" id="KW-0418">Kinase</keyword>
<keyword evidence="5" id="KW-0547">Nucleotide-binding</keyword>
<evidence type="ECO:0000256" key="2">
    <source>
        <dbReference type="ARBA" id="ARBA00006883"/>
    </source>
</evidence>
<feature type="domain" description="HPr(Ser) kinase/phosphorylase N-terminal" evidence="10">
    <location>
        <begin position="14"/>
        <end position="138"/>
    </location>
</feature>
<feature type="domain" description="HPr kinase/phosphorylase C-terminal" evidence="11">
    <location>
        <begin position="141"/>
        <end position="314"/>
    </location>
</feature>
<dbReference type="Proteomes" id="UP000724657">
    <property type="component" value="Unassembled WGS sequence"/>
</dbReference>
<evidence type="ECO:0000313" key="12">
    <source>
        <dbReference type="EMBL" id="MBU3842384.1"/>
    </source>
</evidence>
<dbReference type="Pfam" id="PF07475">
    <property type="entry name" value="Hpr_kinase_C"/>
    <property type="match status" value="2"/>
</dbReference>
<comment type="catalytic activity">
    <reaction evidence="1">
        <text>[HPr protein]-L-serine + ATP = [HPr protein]-O-phospho-L-serine + ADP + H(+)</text>
        <dbReference type="Rhea" id="RHEA:46600"/>
        <dbReference type="Rhea" id="RHEA-COMP:11602"/>
        <dbReference type="Rhea" id="RHEA-COMP:11603"/>
        <dbReference type="ChEBI" id="CHEBI:15378"/>
        <dbReference type="ChEBI" id="CHEBI:29999"/>
        <dbReference type="ChEBI" id="CHEBI:30616"/>
        <dbReference type="ChEBI" id="CHEBI:83421"/>
        <dbReference type="ChEBI" id="CHEBI:456216"/>
    </reaction>
</comment>
<dbReference type="Pfam" id="PF02603">
    <property type="entry name" value="Hpr_kinase_N"/>
    <property type="match status" value="2"/>
</dbReference>